<evidence type="ECO:0000256" key="4">
    <source>
        <dbReference type="ARBA" id="ARBA00022989"/>
    </source>
</evidence>
<keyword evidence="4 7" id="KW-1133">Transmembrane helix</keyword>
<feature type="domain" description="ABC3 transporter permease C-terminal" evidence="8">
    <location>
        <begin position="294"/>
        <end position="412"/>
    </location>
</feature>
<dbReference type="InterPro" id="IPR003838">
    <property type="entry name" value="ABC3_permease_C"/>
</dbReference>
<dbReference type="GO" id="GO:0022857">
    <property type="term" value="F:transmembrane transporter activity"/>
    <property type="evidence" value="ECO:0007669"/>
    <property type="project" value="TreeGrafter"/>
</dbReference>
<feature type="transmembrane region" description="Helical" evidence="7">
    <location>
        <begin position="290"/>
        <end position="315"/>
    </location>
</feature>
<dbReference type="PANTHER" id="PTHR30572">
    <property type="entry name" value="MEMBRANE COMPONENT OF TRANSPORTER-RELATED"/>
    <property type="match status" value="1"/>
</dbReference>
<evidence type="ECO:0000313" key="10">
    <source>
        <dbReference type="Proteomes" id="UP000612362"/>
    </source>
</evidence>
<name>A0A8J3HYZ3_9CHLR</name>
<comment type="caution">
    <text evidence="9">The sequence shown here is derived from an EMBL/GenBank/DDBJ whole genome shotgun (WGS) entry which is preliminary data.</text>
</comment>
<reference evidence="9" key="1">
    <citation type="submission" date="2020-10" db="EMBL/GenBank/DDBJ databases">
        <title>Taxonomic study of unclassified bacteria belonging to the class Ktedonobacteria.</title>
        <authorList>
            <person name="Yabe S."/>
            <person name="Wang C.M."/>
            <person name="Zheng Y."/>
            <person name="Sakai Y."/>
            <person name="Cavaletti L."/>
            <person name="Monciardini P."/>
            <person name="Donadio S."/>
        </authorList>
    </citation>
    <scope>NUCLEOTIDE SEQUENCE</scope>
    <source>
        <strain evidence="9">SOSP1-1</strain>
    </source>
</reference>
<keyword evidence="10" id="KW-1185">Reference proteome</keyword>
<gene>
    <name evidence="9" type="ORF">KSX_17460</name>
</gene>
<dbReference type="EMBL" id="BNJF01000001">
    <property type="protein sequence ID" value="GHO43583.1"/>
    <property type="molecule type" value="Genomic_DNA"/>
</dbReference>
<sequence>MFSMVVFAMTVMGVITNSVQNSYADIDQQTGGYDIQATAYFKSLPDLSQSLADRGIDPAQFSAIGERSTTSVGVIQLSASVPRWSVYPAQIVDGGFLQGYGLHLSARASGFGSDAAVWEALRQHPDYALIDSSALPYRSPFPVYDPSVPAPSIVTVPAVPPNIEPENAFSMSGVSQGDKSFAAVPLWLTGPSVKQAMKVTVIGVVDNSDAAHFGLYIPRSPASLKNLTSISSSQTSPQSRTYYFKVAQGEDKRALALALGSAYLDYGLETTVLEDVIWQIRGPRILLSNILIGVVGVTLLLGVAALAITGTRAVIERRQQIGMLRALGCSRRMVWQALLLESFLVGAFGSILGVVLGVVLSRNIFAANFFEQYQTGLTFNIPWYYLALIVGVSLFSSFLGALLPAWQAGRIAPAEALRYQ</sequence>
<comment type="subcellular location">
    <subcellularLocation>
        <location evidence="1">Cell membrane</location>
        <topology evidence="1">Multi-pass membrane protein</topology>
    </subcellularLocation>
</comment>
<comment type="similarity">
    <text evidence="6">Belongs to the ABC-4 integral membrane protein family.</text>
</comment>
<feature type="transmembrane region" description="Helical" evidence="7">
    <location>
        <begin position="336"/>
        <end position="361"/>
    </location>
</feature>
<dbReference type="GO" id="GO:0005886">
    <property type="term" value="C:plasma membrane"/>
    <property type="evidence" value="ECO:0007669"/>
    <property type="project" value="UniProtKB-SubCell"/>
</dbReference>
<accession>A0A8J3HYZ3</accession>
<keyword evidence="2" id="KW-1003">Cell membrane</keyword>
<evidence type="ECO:0000256" key="5">
    <source>
        <dbReference type="ARBA" id="ARBA00023136"/>
    </source>
</evidence>
<keyword evidence="3 7" id="KW-0812">Transmembrane</keyword>
<organism evidence="9 10">
    <name type="scientific">Ktedonospora formicarum</name>
    <dbReference type="NCBI Taxonomy" id="2778364"/>
    <lineage>
        <taxon>Bacteria</taxon>
        <taxon>Bacillati</taxon>
        <taxon>Chloroflexota</taxon>
        <taxon>Ktedonobacteria</taxon>
        <taxon>Ktedonobacterales</taxon>
        <taxon>Ktedonobacteraceae</taxon>
        <taxon>Ktedonospora</taxon>
    </lineage>
</organism>
<evidence type="ECO:0000256" key="7">
    <source>
        <dbReference type="SAM" id="Phobius"/>
    </source>
</evidence>
<evidence type="ECO:0000256" key="1">
    <source>
        <dbReference type="ARBA" id="ARBA00004651"/>
    </source>
</evidence>
<dbReference type="PANTHER" id="PTHR30572:SF4">
    <property type="entry name" value="ABC TRANSPORTER PERMEASE YTRF"/>
    <property type="match status" value="1"/>
</dbReference>
<evidence type="ECO:0000313" key="9">
    <source>
        <dbReference type="EMBL" id="GHO43583.1"/>
    </source>
</evidence>
<feature type="transmembrane region" description="Helical" evidence="7">
    <location>
        <begin position="381"/>
        <end position="403"/>
    </location>
</feature>
<keyword evidence="5 7" id="KW-0472">Membrane</keyword>
<dbReference type="InterPro" id="IPR050250">
    <property type="entry name" value="Macrolide_Exporter_MacB"/>
</dbReference>
<dbReference type="AlphaFoldDB" id="A0A8J3HYZ3"/>
<evidence type="ECO:0000256" key="6">
    <source>
        <dbReference type="ARBA" id="ARBA00038076"/>
    </source>
</evidence>
<proteinExistence type="inferred from homology"/>
<dbReference type="Pfam" id="PF02687">
    <property type="entry name" value="FtsX"/>
    <property type="match status" value="1"/>
</dbReference>
<evidence type="ECO:0000259" key="8">
    <source>
        <dbReference type="Pfam" id="PF02687"/>
    </source>
</evidence>
<protein>
    <recommendedName>
        <fullName evidence="8">ABC3 transporter permease C-terminal domain-containing protein</fullName>
    </recommendedName>
</protein>
<dbReference type="Proteomes" id="UP000612362">
    <property type="component" value="Unassembled WGS sequence"/>
</dbReference>
<evidence type="ECO:0000256" key="2">
    <source>
        <dbReference type="ARBA" id="ARBA00022475"/>
    </source>
</evidence>
<evidence type="ECO:0000256" key="3">
    <source>
        <dbReference type="ARBA" id="ARBA00022692"/>
    </source>
</evidence>